<comment type="caution">
    <text evidence="1">The sequence shown here is derived from an EMBL/GenBank/DDBJ whole genome shotgun (WGS) entry which is preliminary data.</text>
</comment>
<reference evidence="1 2" key="1">
    <citation type="submission" date="2020-04" db="EMBL/GenBank/DDBJ databases">
        <title>MicrobeNet Type strains.</title>
        <authorList>
            <person name="Nicholson A.C."/>
        </authorList>
    </citation>
    <scope>NUCLEOTIDE SEQUENCE [LARGE SCALE GENOMIC DNA]</scope>
    <source>
        <strain evidence="1 2">ATCC BAA-789</strain>
    </source>
</reference>
<dbReference type="AlphaFoldDB" id="A0A9X5F9E8"/>
<dbReference type="EMBL" id="JAAXOW010000001">
    <property type="protein sequence ID" value="NKX91960.1"/>
    <property type="molecule type" value="Genomic_DNA"/>
</dbReference>
<name>A0A9X5F9E8_9MICO</name>
<dbReference type="RefSeq" id="WP_168446056.1">
    <property type="nucleotide sequence ID" value="NZ_JAAXOW010000001.1"/>
</dbReference>
<sequence length="428" mass="45233">MTATTTAPAPVAARAATPPIRVVAVADSDSYLKWGAATLDRLGPDHETTLLVVRSPIAPTPSQVGAATASTRFAAAPPPVLGVAALRRTLARLAPDVLLVSATGPVAELVCEMAARLPQRPVLVSGLPGMALPATLKALRFRARCDVLVTHSRRERREYAAVAEGLGLSPALALARLPFLPPAPGTEGDGTDRAMPEVSRVVFAPQAKVPAARSQRERILVALDDLARTRPDVEVVVKLRAAPGEQQTHEELLPFDALWTDLARAGLVTESHVTFATGPLSDQLVPGSALVTVSSTAVLESVAAGLPALVIEDFGVNERMLNAAFVGSGCLGSLDDLAAGRFGRLTDAWAQDNYLHPEPDDLADVLGGLVARRRDGTLPPTDVRIEVARRGHRRRLLRAALRSTLPRQVLVVAGAVRHPVAFVRRGSR</sequence>
<dbReference type="Proteomes" id="UP000774283">
    <property type="component" value="Unassembled WGS sequence"/>
</dbReference>
<dbReference type="Pfam" id="PF20471">
    <property type="entry name" value="DUF6716"/>
    <property type="match status" value="1"/>
</dbReference>
<protein>
    <submittedName>
        <fullName evidence="1">Uncharacterized protein</fullName>
    </submittedName>
</protein>
<gene>
    <name evidence="1" type="ORF">HF995_01515</name>
</gene>
<accession>A0A9X5F9E8</accession>
<evidence type="ECO:0000313" key="1">
    <source>
        <dbReference type="EMBL" id="NKX91960.1"/>
    </source>
</evidence>
<keyword evidence="2" id="KW-1185">Reference proteome</keyword>
<proteinExistence type="predicted"/>
<dbReference type="InterPro" id="IPR046561">
    <property type="entry name" value="DUF6716"/>
</dbReference>
<evidence type="ECO:0000313" key="2">
    <source>
        <dbReference type="Proteomes" id="UP000774283"/>
    </source>
</evidence>
<organism evidence="1 2">
    <name type="scientific">Sanguibacter hominis ATCC BAA-789</name>
    <dbReference type="NCBI Taxonomy" id="1312740"/>
    <lineage>
        <taxon>Bacteria</taxon>
        <taxon>Bacillati</taxon>
        <taxon>Actinomycetota</taxon>
        <taxon>Actinomycetes</taxon>
        <taxon>Micrococcales</taxon>
        <taxon>Sanguibacteraceae</taxon>
        <taxon>Sanguibacter</taxon>
    </lineage>
</organism>